<gene>
    <name evidence="10" type="ORF">CL6EHI_181270</name>
</gene>
<dbReference type="EMBL" id="BDEQ01000001">
    <property type="protein sequence ID" value="GAT96875.1"/>
    <property type="molecule type" value="Genomic_DNA"/>
</dbReference>
<dbReference type="Pfam" id="PF08648">
    <property type="entry name" value="SNRNP27"/>
    <property type="match status" value="1"/>
</dbReference>
<dbReference type="VEuPathDB" id="AmoebaDB:EHI5A_026340"/>
<dbReference type="AlphaFoldDB" id="A0A5K1V8Q9"/>
<organism evidence="10 11">
    <name type="scientific">Entamoeba histolytica</name>
    <dbReference type="NCBI Taxonomy" id="5759"/>
    <lineage>
        <taxon>Eukaryota</taxon>
        <taxon>Amoebozoa</taxon>
        <taxon>Evosea</taxon>
        <taxon>Archamoebae</taxon>
        <taxon>Mastigamoebida</taxon>
        <taxon>Entamoebidae</taxon>
        <taxon>Entamoeba</taxon>
    </lineage>
</organism>
<evidence type="ECO:0000256" key="2">
    <source>
        <dbReference type="ARBA" id="ARBA00004123"/>
    </source>
</evidence>
<evidence type="ECO:0000259" key="9">
    <source>
        <dbReference type="Pfam" id="PF08648"/>
    </source>
</evidence>
<dbReference type="VEuPathDB" id="AmoebaDB:EHI_181270"/>
<proteinExistence type="inferred from homology"/>
<dbReference type="PANTHER" id="PTHR31077">
    <property type="entry name" value="U4/U6.U5 SMALL NUCLEAR RIBONUCLEOPROTEIN 27 KDA PROTEIN"/>
    <property type="match status" value="1"/>
</dbReference>
<dbReference type="Proteomes" id="UP000078387">
    <property type="component" value="Unassembled WGS sequence"/>
</dbReference>
<dbReference type="GO" id="GO:0006397">
    <property type="term" value="P:mRNA processing"/>
    <property type="evidence" value="ECO:0007669"/>
    <property type="project" value="UniProtKB-KW"/>
</dbReference>
<evidence type="ECO:0000313" key="11">
    <source>
        <dbReference type="Proteomes" id="UP000078387"/>
    </source>
</evidence>
<dbReference type="VEuPathDB" id="AmoebaDB:EHI7A_021080"/>
<feature type="region of interest" description="Disordered" evidence="8">
    <location>
        <begin position="1"/>
        <end position="42"/>
    </location>
</feature>
<evidence type="ECO:0000256" key="7">
    <source>
        <dbReference type="ARBA" id="ARBA00023242"/>
    </source>
</evidence>
<dbReference type="GO" id="GO:0071011">
    <property type="term" value="C:precatalytic spliceosome"/>
    <property type="evidence" value="ECO:0007669"/>
    <property type="project" value="TreeGrafter"/>
</dbReference>
<feature type="compositionally biased region" description="Basic and acidic residues" evidence="8">
    <location>
        <begin position="1"/>
        <end position="10"/>
    </location>
</feature>
<evidence type="ECO:0000256" key="8">
    <source>
        <dbReference type="SAM" id="MobiDB-lite"/>
    </source>
</evidence>
<feature type="compositionally biased region" description="Basic residues" evidence="8">
    <location>
        <begin position="22"/>
        <end position="34"/>
    </location>
</feature>
<keyword evidence="6" id="KW-0508">mRNA splicing</keyword>
<dbReference type="InterPro" id="IPR013957">
    <property type="entry name" value="SNRNP27"/>
</dbReference>
<dbReference type="GO" id="GO:0008380">
    <property type="term" value="P:RNA splicing"/>
    <property type="evidence" value="ECO:0007669"/>
    <property type="project" value="UniProtKB-KW"/>
</dbReference>
<comment type="function">
    <text evidence="1">May play a role in mRNA splicing.</text>
</comment>
<evidence type="ECO:0000256" key="6">
    <source>
        <dbReference type="ARBA" id="ARBA00023187"/>
    </source>
</evidence>
<reference evidence="10 11" key="1">
    <citation type="submission" date="2016-05" db="EMBL/GenBank/DDBJ databases">
        <title>First whole genome sequencing of Entamoeba histolytica HM1:IMSS-clone-6.</title>
        <authorList>
            <person name="Mukherjee Avik.K."/>
            <person name="Izumyama S."/>
            <person name="Nakada-Tsukui K."/>
            <person name="Nozaki T."/>
        </authorList>
    </citation>
    <scope>NUCLEOTIDE SEQUENCE [LARGE SCALE GENOMIC DNA]</scope>
    <source>
        <strain evidence="10 11">HM1:IMSS clone 6</strain>
    </source>
</reference>
<dbReference type="PANTHER" id="PTHR31077:SF1">
    <property type="entry name" value="U4_U6.U5 SMALL NUCLEAR RIBONUCLEOPROTEIN 27 KDA PROTEIN"/>
    <property type="match status" value="1"/>
</dbReference>
<keyword evidence="7" id="KW-0539">Nucleus</keyword>
<feature type="domain" description="U4/U6.U5 small nuclear ribonucleoprotein 27kDa protein" evidence="9">
    <location>
        <begin position="76"/>
        <end position="114"/>
    </location>
</feature>
<comment type="subcellular location">
    <subcellularLocation>
        <location evidence="2">Nucleus</location>
    </subcellularLocation>
</comment>
<name>A0A5K1V8Q9_ENTHI</name>
<comment type="similarity">
    <text evidence="3">Belongs to the SNUT3 family.</text>
</comment>
<accession>A0A5K1V8Q9</accession>
<evidence type="ECO:0000256" key="3">
    <source>
        <dbReference type="ARBA" id="ARBA00008218"/>
    </source>
</evidence>
<evidence type="ECO:0000256" key="5">
    <source>
        <dbReference type="ARBA" id="ARBA00022664"/>
    </source>
</evidence>
<evidence type="ECO:0000256" key="1">
    <source>
        <dbReference type="ARBA" id="ARBA00003632"/>
    </source>
</evidence>
<protein>
    <recommendedName>
        <fullName evidence="9">U4/U6.U5 small nuclear ribonucleoprotein 27kDa protein domain-containing protein</fullName>
    </recommendedName>
</protein>
<keyword evidence="5" id="KW-0507">mRNA processing</keyword>
<evidence type="ECO:0000313" key="10">
    <source>
        <dbReference type="EMBL" id="GAT96875.1"/>
    </source>
</evidence>
<comment type="caution">
    <text evidence="10">The sequence shown here is derived from an EMBL/GenBank/DDBJ whole genome shotgun (WGS) entry which is preliminary data.</text>
</comment>
<evidence type="ECO:0000256" key="4">
    <source>
        <dbReference type="ARBA" id="ARBA00011825"/>
    </source>
</evidence>
<dbReference type="OMA" id="HYNCDNE"/>
<comment type="subunit">
    <text evidence="4">Part of a tri-snRNP complex.</text>
</comment>
<sequence>MERRGRDRYEYSYSTSEENDRRRSRSRSHHRRHERLPGNEQYQERFELRNKEFCSDKGSQYNCDNEKKDVIVSINDDEDEILKKMGLVNGFCSTKGKHVKGNIEGYSKIKATSKIFNLLINKRGVHQKPVDVKLKK</sequence>
<dbReference type="VEuPathDB" id="AmoebaDB:KM1_026280"/>
<dbReference type="VEuPathDB" id="AmoebaDB:EHI8A_014450"/>